<protein>
    <recommendedName>
        <fullName evidence="8">GTD-binding domain-containing protein</fullName>
    </recommendedName>
</protein>
<sequence length="718" mass="79490">MACQVHTWSLSGLVAAIFNLAIAYLFLCVSAIAFFASKFLGFFGLELPCPCKNTPSKEHCFNRLLVDFPAQQVSNVQLSVKEKFPFNDSIWARNHDNNIGRDNYANGILEIEGDASCSSVSDVRQSRNLVGKDFGQWDEEYDVKGKGAISYRPRSRLHRRSRKGSVDHGKYSAVSSYDPSLHEEILGSIPHSRSSSNKGGDGFAGGSSFLDDYGSSYNIEYKRAPSVVGRRKSNLSSVQINNSSDDDTEVRKTVLSIEDLQEAKYFCGQEGNTIQLLEQALEEANAARDALYIELEKERNAAASAAEEAMAMILRLQEEKASIEMEARQHQRIFEEKSAYDAEEMDILKEILVRREMEKHLLEMEVEGYRQMASLGNQQLVDDGPSGAPTNVLGLLIDQNEDPVLMLRQLSASADEKLISENGCSSGGVNDSPIHFMNEKYISGKQENLGGQLMQMSGSADAVKMDFQEKVIISSEKSIPIERKVQEQSEEMDLVPGVEERNPKIVNGTGTSDLHYMQSLEPKEAEVCHELNDSGDLTLERDSHVYDVHVVGDGISSCSDENINKSGKLSVGGSLKVNDKISTPFEAHSTKCVNITMDSPRTSGMHAGVEVKRSNSEGYHVLPPVVPKVTSKLSNLRRGSMSTVENGILNIDYEVGQLLERLRIVKEGREKLSFSLENREKESLHLKHLEDAASQIQQICRLAEQGTAVRHVSPLLPS</sequence>
<feature type="region of interest" description="Disordered" evidence="6">
    <location>
        <begin position="152"/>
        <end position="173"/>
    </location>
</feature>
<dbReference type="PROSITE" id="PS51775">
    <property type="entry name" value="GTD_BINDING"/>
    <property type="match status" value="1"/>
</dbReference>
<dbReference type="GO" id="GO:0080115">
    <property type="term" value="F:myosin XI tail binding"/>
    <property type="evidence" value="ECO:0007669"/>
    <property type="project" value="UniProtKB-ARBA"/>
</dbReference>
<evidence type="ECO:0000256" key="2">
    <source>
        <dbReference type="ARBA" id="ARBA00022692"/>
    </source>
</evidence>
<evidence type="ECO:0000256" key="6">
    <source>
        <dbReference type="SAM" id="MobiDB-lite"/>
    </source>
</evidence>
<dbReference type="AlphaFoldDB" id="A0A2Z7CEL8"/>
<evidence type="ECO:0000256" key="7">
    <source>
        <dbReference type="SAM" id="Phobius"/>
    </source>
</evidence>
<accession>A0A2Z7CEL8</accession>
<dbReference type="InterPro" id="IPR007656">
    <property type="entry name" value="GTD-bd"/>
</dbReference>
<comment type="subcellular location">
    <subcellularLocation>
        <location evidence="1">Membrane</location>
    </subcellularLocation>
</comment>
<evidence type="ECO:0000256" key="4">
    <source>
        <dbReference type="ARBA" id="ARBA00023136"/>
    </source>
</evidence>
<dbReference type="GO" id="GO:0016020">
    <property type="term" value="C:membrane"/>
    <property type="evidence" value="ECO:0007669"/>
    <property type="project" value="UniProtKB-SubCell"/>
</dbReference>
<feature type="transmembrane region" description="Helical" evidence="7">
    <location>
        <begin position="12"/>
        <end position="36"/>
    </location>
</feature>
<keyword evidence="2 7" id="KW-0812">Transmembrane</keyword>
<dbReference type="EMBL" id="KQ996268">
    <property type="protein sequence ID" value="KZV45378.1"/>
    <property type="molecule type" value="Genomic_DNA"/>
</dbReference>
<keyword evidence="3 7" id="KW-1133">Transmembrane helix</keyword>
<evidence type="ECO:0000256" key="5">
    <source>
        <dbReference type="SAM" id="Coils"/>
    </source>
</evidence>
<evidence type="ECO:0000313" key="9">
    <source>
        <dbReference type="EMBL" id="KZV45378.1"/>
    </source>
</evidence>
<feature type="domain" description="GTD-binding" evidence="8">
    <location>
        <begin position="272"/>
        <end position="370"/>
    </location>
</feature>
<dbReference type="Proteomes" id="UP000250235">
    <property type="component" value="Unassembled WGS sequence"/>
</dbReference>
<evidence type="ECO:0000256" key="1">
    <source>
        <dbReference type="ARBA" id="ARBA00004370"/>
    </source>
</evidence>
<proteinExistence type="predicted"/>
<keyword evidence="10" id="KW-1185">Reference proteome</keyword>
<gene>
    <name evidence="9" type="ORF">F511_05542</name>
</gene>
<dbReference type="OrthoDB" id="1933744at2759"/>
<keyword evidence="5" id="KW-0175">Coiled coil</keyword>
<reference evidence="9 10" key="1">
    <citation type="journal article" date="2015" name="Proc. Natl. Acad. Sci. U.S.A.">
        <title>The resurrection genome of Boea hygrometrica: A blueprint for survival of dehydration.</title>
        <authorList>
            <person name="Xiao L."/>
            <person name="Yang G."/>
            <person name="Zhang L."/>
            <person name="Yang X."/>
            <person name="Zhao S."/>
            <person name="Ji Z."/>
            <person name="Zhou Q."/>
            <person name="Hu M."/>
            <person name="Wang Y."/>
            <person name="Chen M."/>
            <person name="Xu Y."/>
            <person name="Jin H."/>
            <person name="Xiao X."/>
            <person name="Hu G."/>
            <person name="Bao F."/>
            <person name="Hu Y."/>
            <person name="Wan P."/>
            <person name="Li L."/>
            <person name="Deng X."/>
            <person name="Kuang T."/>
            <person name="Xiang C."/>
            <person name="Zhu J.K."/>
            <person name="Oliver M.J."/>
            <person name="He Y."/>
        </authorList>
    </citation>
    <scope>NUCLEOTIDE SEQUENCE [LARGE SCALE GENOMIC DNA]</scope>
    <source>
        <strain evidence="10">cv. XS01</strain>
    </source>
</reference>
<name>A0A2Z7CEL8_9LAMI</name>
<feature type="coiled-coil region" evidence="5">
    <location>
        <begin position="274"/>
        <end position="333"/>
    </location>
</feature>
<organism evidence="9 10">
    <name type="scientific">Dorcoceras hygrometricum</name>
    <dbReference type="NCBI Taxonomy" id="472368"/>
    <lineage>
        <taxon>Eukaryota</taxon>
        <taxon>Viridiplantae</taxon>
        <taxon>Streptophyta</taxon>
        <taxon>Embryophyta</taxon>
        <taxon>Tracheophyta</taxon>
        <taxon>Spermatophyta</taxon>
        <taxon>Magnoliopsida</taxon>
        <taxon>eudicotyledons</taxon>
        <taxon>Gunneridae</taxon>
        <taxon>Pentapetalae</taxon>
        <taxon>asterids</taxon>
        <taxon>lamiids</taxon>
        <taxon>Lamiales</taxon>
        <taxon>Gesneriaceae</taxon>
        <taxon>Didymocarpoideae</taxon>
        <taxon>Trichosporeae</taxon>
        <taxon>Loxocarpinae</taxon>
        <taxon>Dorcoceras</taxon>
    </lineage>
</organism>
<dbReference type="Pfam" id="PF04576">
    <property type="entry name" value="Zein-binding"/>
    <property type="match status" value="1"/>
</dbReference>
<evidence type="ECO:0000259" key="8">
    <source>
        <dbReference type="PROSITE" id="PS51775"/>
    </source>
</evidence>
<dbReference type="PANTHER" id="PTHR31422:SF3">
    <property type="entry name" value="GTD-BINDING DOMAIN-CONTAINING PROTEIN"/>
    <property type="match status" value="1"/>
</dbReference>
<dbReference type="PANTHER" id="PTHR31422">
    <property type="entry name" value="BNAANNG28530D PROTEIN"/>
    <property type="match status" value="1"/>
</dbReference>
<evidence type="ECO:0000313" key="10">
    <source>
        <dbReference type="Proteomes" id="UP000250235"/>
    </source>
</evidence>
<keyword evidence="4 7" id="KW-0472">Membrane</keyword>
<evidence type="ECO:0000256" key="3">
    <source>
        <dbReference type="ARBA" id="ARBA00022989"/>
    </source>
</evidence>
<feature type="compositionally biased region" description="Basic residues" evidence="6">
    <location>
        <begin position="153"/>
        <end position="163"/>
    </location>
</feature>